<dbReference type="Pfam" id="PF00589">
    <property type="entry name" value="Phage_integrase"/>
    <property type="match status" value="1"/>
</dbReference>
<protein>
    <submittedName>
        <fullName evidence="5">Integrase family protein</fullName>
    </submittedName>
</protein>
<keyword evidence="3" id="KW-0233">DNA recombination</keyword>
<dbReference type="InterPro" id="IPR011010">
    <property type="entry name" value="DNA_brk_join_enz"/>
</dbReference>
<evidence type="ECO:0000259" key="4">
    <source>
        <dbReference type="PROSITE" id="PS51898"/>
    </source>
</evidence>
<dbReference type="SUPFAM" id="SSF56349">
    <property type="entry name" value="DNA breaking-rejoining enzymes"/>
    <property type="match status" value="1"/>
</dbReference>
<reference evidence="5 6" key="1">
    <citation type="submission" date="2014-06" db="EMBL/GenBank/DDBJ databases">
        <authorList>
            <person name="Ngugi D.K."/>
            <person name="Blom J."/>
            <person name="Alam I."/>
            <person name="Rashid M."/>
            <person name="Baalawi W."/>
            <person name="Zhang G."/>
            <person name="Hikmawan T."/>
            <person name="Guan Y."/>
            <person name="Antunes A."/>
            <person name="Siam R."/>
            <person name="El-Dorry H."/>
            <person name="Bajic V."/>
            <person name="Stingl U."/>
        </authorList>
    </citation>
    <scope>NUCLEOTIDE SEQUENCE [LARGE SCALE GENOMIC DNA]</scope>
    <source>
        <strain evidence="5">SCGC AAA799-P11</strain>
    </source>
</reference>
<comment type="caution">
    <text evidence="5">The sequence shown here is derived from an EMBL/GenBank/DDBJ whole genome shotgun (WGS) entry which is preliminary data.</text>
</comment>
<dbReference type="GO" id="GO:0003677">
    <property type="term" value="F:DNA binding"/>
    <property type="evidence" value="ECO:0007669"/>
    <property type="project" value="UniProtKB-KW"/>
</dbReference>
<dbReference type="InterPro" id="IPR002104">
    <property type="entry name" value="Integrase_catalytic"/>
</dbReference>
<dbReference type="PANTHER" id="PTHR30349:SF41">
    <property type="entry name" value="INTEGRASE_RECOMBINASE PROTEIN MJ0367-RELATED"/>
    <property type="match status" value="1"/>
</dbReference>
<accession>A0A087RZA8</accession>
<name>A0A087RZA8_9ARCH</name>
<keyword evidence="6" id="KW-1185">Reference proteome</keyword>
<dbReference type="Gene3D" id="1.10.443.10">
    <property type="entry name" value="Intergrase catalytic core"/>
    <property type="match status" value="1"/>
</dbReference>
<dbReference type="Proteomes" id="UP000029387">
    <property type="component" value="Unassembled WGS sequence"/>
</dbReference>
<dbReference type="PROSITE" id="PS51898">
    <property type="entry name" value="TYR_RECOMBINASE"/>
    <property type="match status" value="1"/>
</dbReference>
<proteinExistence type="predicted"/>
<feature type="domain" description="Tyr recombinase" evidence="4">
    <location>
        <begin position="134"/>
        <end position="325"/>
    </location>
</feature>
<keyword evidence="2" id="KW-0238">DNA-binding</keyword>
<dbReference type="EMBL" id="JOSZ01000013">
    <property type="protein sequence ID" value="KFM18812.1"/>
    <property type="molecule type" value="Genomic_DNA"/>
</dbReference>
<dbReference type="InterPro" id="IPR050090">
    <property type="entry name" value="Tyrosine_recombinase_XerCD"/>
</dbReference>
<dbReference type="PATRIC" id="fig|1502295.3.peg.896"/>
<evidence type="ECO:0000256" key="3">
    <source>
        <dbReference type="ARBA" id="ARBA00023172"/>
    </source>
</evidence>
<dbReference type="GO" id="GO:0015074">
    <property type="term" value="P:DNA integration"/>
    <property type="evidence" value="ECO:0007669"/>
    <property type="project" value="UniProtKB-KW"/>
</dbReference>
<dbReference type="AlphaFoldDB" id="A0A087RZA8"/>
<evidence type="ECO:0000256" key="2">
    <source>
        <dbReference type="ARBA" id="ARBA00023125"/>
    </source>
</evidence>
<dbReference type="PANTHER" id="PTHR30349">
    <property type="entry name" value="PHAGE INTEGRASE-RELATED"/>
    <property type="match status" value="1"/>
</dbReference>
<evidence type="ECO:0000313" key="5">
    <source>
        <dbReference type="EMBL" id="KFM18812.1"/>
    </source>
</evidence>
<sequence length="391" mass="45451">MNNRNKLLTTSILTKKHHQIMDKTEESFLNFDDGISSRYTRRAYHRAINRFMELHGMGSFDIVTKLPQEEISSLVKQFIRHLKEQDLATNTVKLNLVGVLLFFDMNDILLNKKKLYKMVKPNDEESQKRKSVLAGKKPYTDDDIRKLLGATKKLRTKAIIHFFTSTGARPAVIWDPILRMKHLFKMPQGCKALNLYSESDEEYWSFLTPEAAKALQDYHDLRKDSGEIFDDETPVFAIRKGKPMSEYSVRAVIKDTIKQAGIAKTKINNKTDKASFYGFRKRFNTILKSNNNVNSNIAEKLMAHKNGLDGVYLQPTKEECFAEFVKSAPQLMIDQTEIQQHKIQELEKQNDHEISKLRNEIQILKEIIEEQEIPKEEWEEIKKNSPKLSLK</sequence>
<dbReference type="InterPro" id="IPR013762">
    <property type="entry name" value="Integrase-like_cat_sf"/>
</dbReference>
<evidence type="ECO:0000313" key="6">
    <source>
        <dbReference type="Proteomes" id="UP000029387"/>
    </source>
</evidence>
<keyword evidence="1" id="KW-0229">DNA integration</keyword>
<evidence type="ECO:0000256" key="1">
    <source>
        <dbReference type="ARBA" id="ARBA00022908"/>
    </source>
</evidence>
<gene>
    <name evidence="5" type="ORF">AAA799P11_00933</name>
</gene>
<organism evidence="5 6">
    <name type="scientific">Marine Group I thaumarchaeote SCGC AAA799-P11</name>
    <dbReference type="NCBI Taxonomy" id="1502295"/>
    <lineage>
        <taxon>Archaea</taxon>
        <taxon>Nitrososphaerota</taxon>
        <taxon>Marine Group I</taxon>
    </lineage>
</organism>
<dbReference type="GO" id="GO:0006310">
    <property type="term" value="P:DNA recombination"/>
    <property type="evidence" value="ECO:0007669"/>
    <property type="project" value="UniProtKB-KW"/>
</dbReference>